<dbReference type="PROSITE" id="PS00028">
    <property type="entry name" value="ZINC_FINGER_C2H2_1"/>
    <property type="match status" value="4"/>
</dbReference>
<dbReference type="GeneID" id="108681990"/>
<evidence type="ECO:0000259" key="7">
    <source>
        <dbReference type="PROSITE" id="PS50157"/>
    </source>
</evidence>
<protein>
    <submittedName>
        <fullName evidence="9">Zinc finger protein 26-like</fullName>
    </submittedName>
</protein>
<evidence type="ECO:0000256" key="4">
    <source>
        <dbReference type="ARBA" id="ARBA00022833"/>
    </source>
</evidence>
<dbReference type="AlphaFoldDB" id="A0A979FVP8"/>
<feature type="domain" description="C2H2-type" evidence="7">
    <location>
        <begin position="364"/>
        <end position="392"/>
    </location>
</feature>
<dbReference type="KEGG" id="hazt:108681990"/>
<evidence type="ECO:0000256" key="2">
    <source>
        <dbReference type="ARBA" id="ARBA00022737"/>
    </source>
</evidence>
<sequence>MASITTKECRVMLHQLSDAAVCSGEHIEPSLSQASSSAGKVEAEALEMVDPSPVIKVSAISIKKELDDETEDISIKEEPFLYGNEACPTENLSHAPAFSSCLPCKTEAQVEEHGNHPSSSQNISAPLVNQCQTGGSSLTSGDAEDVASISGASNSKQGMRLGCSQRGLVPAGAGQLQQQTRQEHTGSGPHRCSDCENTSSSGSGLQQKNKAMHLIKNSIQCQACGYTCTTKKLMQKHIACKHSCRSKLQCHFCLNSCATKAKLKQHILLRHPWGNSQKFAGHKYADSCKKILHKRGLSEQATMKKFGCSGCDFACTTKRSLKRHFIRKHSFKKPIQCTECNYACTTKGRMKIHFLCKHSTEKPIKCSDCDYACTRKGSLKIHFIRKHSTGKPIQCSERKALRMALQAIRSAKSGARGAGAAVEGGLCLRIDARRDLTPLERREDEALFWEMKEKQEESRRPGYNDAVWGNEVFQNLGGEEGESACVSGASRVRRDLPSAFEEFVWVDCQLPGDEVLCVGVVYRSPRSTESNSQNLNLLLRAVSESKPHHLLLMGDFKYPEIDWNNEIFLEYRHSVWQQRHKTFCADQEGVQRRGVERRENLKDKPCQELGRLWACLAGSAAD</sequence>
<dbReference type="InterPro" id="IPR036236">
    <property type="entry name" value="Znf_C2H2_sf"/>
</dbReference>
<evidence type="ECO:0000256" key="6">
    <source>
        <dbReference type="SAM" id="MobiDB-lite"/>
    </source>
</evidence>
<evidence type="ECO:0000313" key="8">
    <source>
        <dbReference type="Proteomes" id="UP000694843"/>
    </source>
</evidence>
<evidence type="ECO:0000256" key="1">
    <source>
        <dbReference type="ARBA" id="ARBA00022723"/>
    </source>
</evidence>
<dbReference type="SMART" id="SM00355">
    <property type="entry name" value="ZnF_C2H2"/>
    <property type="match status" value="6"/>
</dbReference>
<dbReference type="Gene3D" id="3.30.160.60">
    <property type="entry name" value="Classic Zinc Finger"/>
    <property type="match status" value="2"/>
</dbReference>
<dbReference type="Proteomes" id="UP000694843">
    <property type="component" value="Unplaced"/>
</dbReference>
<dbReference type="OrthoDB" id="6376219at2759"/>
<reference evidence="9" key="1">
    <citation type="submission" date="2025-08" db="UniProtKB">
        <authorList>
            <consortium name="RefSeq"/>
        </authorList>
    </citation>
    <scope>IDENTIFICATION</scope>
    <source>
        <tissue evidence="9">Whole organism</tissue>
    </source>
</reference>
<feature type="region of interest" description="Disordered" evidence="6">
    <location>
        <begin position="172"/>
        <end position="207"/>
    </location>
</feature>
<keyword evidence="3 5" id="KW-0863">Zinc-finger</keyword>
<dbReference type="RefSeq" id="XP_047741313.1">
    <property type="nucleotide sequence ID" value="XM_047885357.1"/>
</dbReference>
<evidence type="ECO:0000256" key="3">
    <source>
        <dbReference type="ARBA" id="ARBA00022771"/>
    </source>
</evidence>
<name>A0A979FVP8_HYAAZ</name>
<dbReference type="PANTHER" id="PTHR24379">
    <property type="entry name" value="KRAB AND ZINC FINGER DOMAIN-CONTAINING"/>
    <property type="match status" value="1"/>
</dbReference>
<keyword evidence="8" id="KW-1185">Reference proteome</keyword>
<dbReference type="InterPro" id="IPR013087">
    <property type="entry name" value="Znf_C2H2_type"/>
</dbReference>
<dbReference type="PROSITE" id="PS50157">
    <property type="entry name" value="ZINC_FINGER_C2H2_2"/>
    <property type="match status" value="3"/>
</dbReference>
<feature type="domain" description="C2H2-type" evidence="7">
    <location>
        <begin position="306"/>
        <end position="334"/>
    </location>
</feature>
<keyword evidence="1" id="KW-0479">Metal-binding</keyword>
<dbReference type="SUPFAM" id="SSF57667">
    <property type="entry name" value="beta-beta-alpha zinc fingers"/>
    <property type="match status" value="1"/>
</dbReference>
<evidence type="ECO:0000256" key="5">
    <source>
        <dbReference type="PROSITE-ProRule" id="PRU00042"/>
    </source>
</evidence>
<evidence type="ECO:0000313" key="9">
    <source>
        <dbReference type="RefSeq" id="XP_047741313.1"/>
    </source>
</evidence>
<keyword evidence="2" id="KW-0677">Repeat</keyword>
<gene>
    <name evidence="9" type="primary">LOC108681990</name>
</gene>
<dbReference type="PANTHER" id="PTHR24379:SF121">
    <property type="entry name" value="C2H2-TYPE DOMAIN-CONTAINING PROTEIN"/>
    <property type="match status" value="1"/>
</dbReference>
<organism evidence="8 9">
    <name type="scientific">Hyalella azteca</name>
    <name type="common">Amphipod</name>
    <dbReference type="NCBI Taxonomy" id="294128"/>
    <lineage>
        <taxon>Eukaryota</taxon>
        <taxon>Metazoa</taxon>
        <taxon>Ecdysozoa</taxon>
        <taxon>Arthropoda</taxon>
        <taxon>Crustacea</taxon>
        <taxon>Multicrustacea</taxon>
        <taxon>Malacostraca</taxon>
        <taxon>Eumalacostraca</taxon>
        <taxon>Peracarida</taxon>
        <taxon>Amphipoda</taxon>
        <taxon>Senticaudata</taxon>
        <taxon>Talitrida</taxon>
        <taxon>Talitroidea</taxon>
        <taxon>Hyalellidae</taxon>
        <taxon>Hyalella</taxon>
    </lineage>
</organism>
<feature type="domain" description="C2H2-type" evidence="7">
    <location>
        <begin position="335"/>
        <end position="363"/>
    </location>
</feature>
<keyword evidence="4" id="KW-0862">Zinc</keyword>
<proteinExistence type="predicted"/>
<feature type="compositionally biased region" description="Polar residues" evidence="6">
    <location>
        <begin position="195"/>
        <end position="207"/>
    </location>
</feature>
<dbReference type="GO" id="GO:0008270">
    <property type="term" value="F:zinc ion binding"/>
    <property type="evidence" value="ECO:0007669"/>
    <property type="project" value="UniProtKB-KW"/>
</dbReference>
<accession>A0A979FVP8</accession>